<feature type="region of interest" description="Disordered" evidence="1">
    <location>
        <begin position="181"/>
        <end position="401"/>
    </location>
</feature>
<dbReference type="Proteomes" id="UP001302367">
    <property type="component" value="Chromosome 6"/>
</dbReference>
<feature type="chain" id="PRO_5013586118" description="Vacuolar membrane protein" evidence="3">
    <location>
        <begin position="26"/>
        <end position="519"/>
    </location>
</feature>
<protein>
    <recommendedName>
        <fullName evidence="8">Vacuolar membrane protein</fullName>
    </recommendedName>
</protein>
<evidence type="ECO:0000256" key="1">
    <source>
        <dbReference type="SAM" id="MobiDB-lite"/>
    </source>
</evidence>
<feature type="compositionally biased region" description="Basic residues" evidence="1">
    <location>
        <begin position="267"/>
        <end position="276"/>
    </location>
</feature>
<keyword evidence="3" id="KW-0732">Signal</keyword>
<evidence type="ECO:0000313" key="6">
    <source>
        <dbReference type="Proteomes" id="UP000230605"/>
    </source>
</evidence>
<keyword evidence="2" id="KW-0472">Membrane</keyword>
<reference evidence="4 6" key="1">
    <citation type="submission" date="2015-10" db="EMBL/GenBank/DDBJ databases">
        <title>The cercosporin biosynthetic gene cluster was horizontally transferred to several fungal lineages and shown to be expanded in Cercospora beticola based on microsynteny with recipient genomes.</title>
        <authorList>
            <person name="De Jonge R."/>
            <person name="Ebert M.K."/>
            <person name="Suttle J.C."/>
            <person name="Jurick Ii W.M."/>
            <person name="Secor G.A."/>
            <person name="Thomma B.P."/>
            <person name="Van De Peer Y."/>
            <person name="Bolton M.D."/>
        </authorList>
    </citation>
    <scope>NUCLEOTIDE SEQUENCE [LARGE SCALE GENOMIC DNA]</scope>
    <source>
        <strain evidence="4 6">09-40</strain>
    </source>
</reference>
<keyword evidence="7" id="KW-1185">Reference proteome</keyword>
<feature type="transmembrane region" description="Helical" evidence="2">
    <location>
        <begin position="61"/>
        <end position="83"/>
    </location>
</feature>
<evidence type="ECO:0000256" key="2">
    <source>
        <dbReference type="SAM" id="Phobius"/>
    </source>
</evidence>
<evidence type="ECO:0000256" key="3">
    <source>
        <dbReference type="SAM" id="SignalP"/>
    </source>
</evidence>
<dbReference type="AlphaFoldDB" id="A0A2G5HR94"/>
<keyword evidence="2" id="KW-0812">Transmembrane</keyword>
<feature type="compositionally biased region" description="Low complexity" evidence="1">
    <location>
        <begin position="321"/>
        <end position="331"/>
    </location>
</feature>
<dbReference type="EMBL" id="CP134189">
    <property type="protein sequence ID" value="WPB05572.1"/>
    <property type="molecule type" value="Genomic_DNA"/>
</dbReference>
<sequence length="519" mass="57135">MGRGGAIYLSYMALVLLTIPQESHAGLWDVDIDLSPAPPAESGPPFSFHATRDRSLLPYQIIGIVGAYVGSVLLIGTFLLTFGRSLRKRAQAMAEKPVEMVKPVHKNFDPSPMSPTGSTKGWLRRKAGSMRSGKSNVASPGMRSVASFDQSVVDADRRRQDEELAQLYGHVLEYDDARELQDNRLDAGAPPAYPRRERPTLPALQRVQSSEPPLSPRSPRSPGSPYYAVPPPKNLLAQLSPTYKPPQQDLHSPAFSSNQAAPSSPVRFKKSVKQRLGKLDISGPMQGLRDNEDGARTPLSPRLYQNPGPPPEPPSARTVDTYPYTPTTPGTALSNPFPEEDELFDDVRDLPPAHPQRMSSFSREQQPRSPTSPGLPSSPAQFRVGSPPRRGQTPVGNVGNADRPLAFRQLAEQHKQAAVSNSELNLSAPPGWSSVGSPRLQTTEVYTRERHFLVIGSAALHSPRVYTPYMPIAPPTPVTPHLTTRLERRQREKEDRTIRGAITEEEQVQDEKDMWGDAY</sequence>
<accession>A0A2G5HR94</accession>
<evidence type="ECO:0000313" key="7">
    <source>
        <dbReference type="Proteomes" id="UP001302367"/>
    </source>
</evidence>
<keyword evidence="2" id="KW-1133">Transmembrane helix</keyword>
<feature type="compositionally biased region" description="Polar residues" evidence="1">
    <location>
        <begin position="357"/>
        <end position="380"/>
    </location>
</feature>
<feature type="signal peptide" evidence="3">
    <location>
        <begin position="1"/>
        <end position="25"/>
    </location>
</feature>
<name>A0A2G5HR94_CERBT</name>
<reference evidence="5 7" key="2">
    <citation type="submission" date="2023-09" db="EMBL/GenBank/DDBJ databases">
        <title>Complete-Gapless Cercospora beticola genome.</title>
        <authorList>
            <person name="Wyatt N.A."/>
            <person name="Spanner R.E."/>
            <person name="Bolton M.D."/>
        </authorList>
    </citation>
    <scope>NUCLEOTIDE SEQUENCE [LARGE SCALE GENOMIC DNA]</scope>
    <source>
        <strain evidence="5">Cb09-40</strain>
    </source>
</reference>
<proteinExistence type="predicted"/>
<gene>
    <name evidence="4" type="ORF">CB0940_08974</name>
    <name evidence="5" type="ORF">RHO25_010225</name>
</gene>
<evidence type="ECO:0000313" key="5">
    <source>
        <dbReference type="EMBL" id="WPB05572.1"/>
    </source>
</evidence>
<dbReference type="EMBL" id="LKMD01000104">
    <property type="protein sequence ID" value="PIA95064.1"/>
    <property type="molecule type" value="Genomic_DNA"/>
</dbReference>
<evidence type="ECO:0000313" key="4">
    <source>
        <dbReference type="EMBL" id="PIA95064.1"/>
    </source>
</evidence>
<organism evidence="4 6">
    <name type="scientific">Cercospora beticola</name>
    <name type="common">Sugarbeet leaf spot fungus</name>
    <dbReference type="NCBI Taxonomy" id="122368"/>
    <lineage>
        <taxon>Eukaryota</taxon>
        <taxon>Fungi</taxon>
        <taxon>Dikarya</taxon>
        <taxon>Ascomycota</taxon>
        <taxon>Pezizomycotina</taxon>
        <taxon>Dothideomycetes</taxon>
        <taxon>Dothideomycetidae</taxon>
        <taxon>Mycosphaerellales</taxon>
        <taxon>Mycosphaerellaceae</taxon>
        <taxon>Cercospora</taxon>
    </lineage>
</organism>
<dbReference type="OrthoDB" id="4524805at2759"/>
<dbReference type="Proteomes" id="UP000230605">
    <property type="component" value="Chromosome 6"/>
</dbReference>
<feature type="region of interest" description="Disordered" evidence="1">
    <location>
        <begin position="104"/>
        <end position="143"/>
    </location>
</feature>
<feature type="compositionally biased region" description="Low complexity" evidence="1">
    <location>
        <begin position="209"/>
        <end position="225"/>
    </location>
</feature>
<evidence type="ECO:0008006" key="8">
    <source>
        <dbReference type="Google" id="ProtNLM"/>
    </source>
</evidence>